<feature type="domain" description="DUF4408" evidence="2">
    <location>
        <begin position="11"/>
        <end position="33"/>
    </location>
</feature>
<dbReference type="EMBL" id="MVGT01002051">
    <property type="protein sequence ID" value="OVA09590.1"/>
    <property type="molecule type" value="Genomic_DNA"/>
</dbReference>
<protein>
    <recommendedName>
        <fullName evidence="2">DUF4408 domain-containing protein</fullName>
    </recommendedName>
</protein>
<dbReference type="Pfam" id="PF14364">
    <property type="entry name" value="DUF4408"/>
    <property type="match status" value="1"/>
</dbReference>
<dbReference type="PANTHER" id="PTHR35762">
    <property type="entry name" value="TRANSMEMBRANE PROTEIN"/>
    <property type="match status" value="1"/>
</dbReference>
<evidence type="ECO:0000313" key="3">
    <source>
        <dbReference type="EMBL" id="OVA09590.1"/>
    </source>
</evidence>
<sequence>MNFPFMSLSNFTTFISNPKCLFIMCNIIIVFLLRELKIYSLKSVPATEIYDEYIKRNSSIPRLPSLEDIKECKELTFLEYFPLMGEGVKGVIEVVREEVKEEEEERGGQGRGEEEIMEREEDFHVVQKCSVPNLICTLKYEVDYDNVILHDPINNVDVYDVNDIP</sequence>
<feature type="transmembrane region" description="Helical" evidence="1">
    <location>
        <begin position="12"/>
        <end position="33"/>
    </location>
</feature>
<keyword evidence="1" id="KW-0812">Transmembrane</keyword>
<comment type="caution">
    <text evidence="3">The sequence shown here is derived from an EMBL/GenBank/DDBJ whole genome shotgun (WGS) entry which is preliminary data.</text>
</comment>
<dbReference type="InterPro" id="IPR025520">
    <property type="entry name" value="DUF4408"/>
</dbReference>
<proteinExistence type="predicted"/>
<keyword evidence="1" id="KW-1133">Transmembrane helix</keyword>
<dbReference type="STRING" id="56857.A0A200QGF7"/>
<evidence type="ECO:0000313" key="4">
    <source>
        <dbReference type="Proteomes" id="UP000195402"/>
    </source>
</evidence>
<name>A0A200QGF7_MACCD</name>
<evidence type="ECO:0000259" key="2">
    <source>
        <dbReference type="Pfam" id="PF14364"/>
    </source>
</evidence>
<reference evidence="3 4" key="1">
    <citation type="journal article" date="2017" name="Mol. Plant">
        <title>The Genome of Medicinal Plant Macleaya cordata Provides New Insights into Benzylisoquinoline Alkaloids Metabolism.</title>
        <authorList>
            <person name="Liu X."/>
            <person name="Liu Y."/>
            <person name="Huang P."/>
            <person name="Ma Y."/>
            <person name="Qing Z."/>
            <person name="Tang Q."/>
            <person name="Cao H."/>
            <person name="Cheng P."/>
            <person name="Zheng Y."/>
            <person name="Yuan Z."/>
            <person name="Zhou Y."/>
            <person name="Liu J."/>
            <person name="Tang Z."/>
            <person name="Zhuo Y."/>
            <person name="Zhang Y."/>
            <person name="Yu L."/>
            <person name="Huang J."/>
            <person name="Yang P."/>
            <person name="Peng Q."/>
            <person name="Zhang J."/>
            <person name="Jiang W."/>
            <person name="Zhang Z."/>
            <person name="Lin K."/>
            <person name="Ro D.K."/>
            <person name="Chen X."/>
            <person name="Xiong X."/>
            <person name="Shang Y."/>
            <person name="Huang S."/>
            <person name="Zeng J."/>
        </authorList>
    </citation>
    <scope>NUCLEOTIDE SEQUENCE [LARGE SCALE GENOMIC DNA]</scope>
    <source>
        <strain evidence="4">cv. BLH2017</strain>
        <tissue evidence="3">Root</tissue>
    </source>
</reference>
<organism evidence="3 4">
    <name type="scientific">Macleaya cordata</name>
    <name type="common">Five-seeded plume-poppy</name>
    <name type="synonym">Bocconia cordata</name>
    <dbReference type="NCBI Taxonomy" id="56857"/>
    <lineage>
        <taxon>Eukaryota</taxon>
        <taxon>Viridiplantae</taxon>
        <taxon>Streptophyta</taxon>
        <taxon>Embryophyta</taxon>
        <taxon>Tracheophyta</taxon>
        <taxon>Spermatophyta</taxon>
        <taxon>Magnoliopsida</taxon>
        <taxon>Ranunculales</taxon>
        <taxon>Papaveraceae</taxon>
        <taxon>Papaveroideae</taxon>
        <taxon>Macleaya</taxon>
    </lineage>
</organism>
<dbReference type="PANTHER" id="PTHR35762:SF2">
    <property type="entry name" value="TRANSMEMBRANE PROTEIN"/>
    <property type="match status" value="1"/>
</dbReference>
<keyword evidence="4" id="KW-1185">Reference proteome</keyword>
<dbReference type="Proteomes" id="UP000195402">
    <property type="component" value="Unassembled WGS sequence"/>
</dbReference>
<accession>A0A200QGF7</accession>
<evidence type="ECO:0000256" key="1">
    <source>
        <dbReference type="SAM" id="Phobius"/>
    </source>
</evidence>
<keyword evidence="1" id="KW-0472">Membrane</keyword>
<dbReference type="InParanoid" id="A0A200QGF7"/>
<dbReference type="OrthoDB" id="781735at2759"/>
<gene>
    <name evidence="3" type="ORF">BVC80_9101g115</name>
</gene>
<dbReference type="AlphaFoldDB" id="A0A200QGF7"/>